<dbReference type="Proteomes" id="UP000054279">
    <property type="component" value="Unassembled WGS sequence"/>
</dbReference>
<feature type="compositionally biased region" description="Polar residues" evidence="1">
    <location>
        <begin position="159"/>
        <end position="168"/>
    </location>
</feature>
<accession>A0A0C9W174</accession>
<keyword evidence="3" id="KW-1185">Reference proteome</keyword>
<evidence type="ECO:0000313" key="3">
    <source>
        <dbReference type="Proteomes" id="UP000054279"/>
    </source>
</evidence>
<feature type="region of interest" description="Disordered" evidence="1">
    <location>
        <begin position="190"/>
        <end position="224"/>
    </location>
</feature>
<feature type="compositionally biased region" description="Polar residues" evidence="1">
    <location>
        <begin position="9"/>
        <end position="19"/>
    </location>
</feature>
<feature type="region of interest" description="Disordered" evidence="1">
    <location>
        <begin position="1"/>
        <end position="43"/>
    </location>
</feature>
<gene>
    <name evidence="2" type="ORF">M422DRAFT_30101</name>
</gene>
<dbReference type="AlphaFoldDB" id="A0A0C9W174"/>
<name>A0A0C9W174_SPHS4</name>
<reference evidence="2 3" key="1">
    <citation type="submission" date="2014-06" db="EMBL/GenBank/DDBJ databases">
        <title>Evolutionary Origins and Diversification of the Mycorrhizal Mutualists.</title>
        <authorList>
            <consortium name="DOE Joint Genome Institute"/>
            <consortium name="Mycorrhizal Genomics Consortium"/>
            <person name="Kohler A."/>
            <person name="Kuo A."/>
            <person name="Nagy L.G."/>
            <person name="Floudas D."/>
            <person name="Copeland A."/>
            <person name="Barry K.W."/>
            <person name="Cichocki N."/>
            <person name="Veneault-Fourrey C."/>
            <person name="LaButti K."/>
            <person name="Lindquist E.A."/>
            <person name="Lipzen A."/>
            <person name="Lundell T."/>
            <person name="Morin E."/>
            <person name="Murat C."/>
            <person name="Riley R."/>
            <person name="Ohm R."/>
            <person name="Sun H."/>
            <person name="Tunlid A."/>
            <person name="Henrissat B."/>
            <person name="Grigoriev I.V."/>
            <person name="Hibbett D.S."/>
            <person name="Martin F."/>
        </authorList>
    </citation>
    <scope>NUCLEOTIDE SEQUENCE [LARGE SCALE GENOMIC DNA]</scope>
    <source>
        <strain evidence="2 3">SS14</strain>
    </source>
</reference>
<evidence type="ECO:0000256" key="1">
    <source>
        <dbReference type="SAM" id="MobiDB-lite"/>
    </source>
</evidence>
<sequence length="298" mass="33031">MAGGYNASHRANANTSFIRSETLVDPDEEDSQVAMPIPQPEADDEGLHLLYDYTRLGAIPSDAETMEQARANNVALQQAGSSSFSQEAVTVEVESVESPDDEATVQGDIEDTPTSARRRTVRFRSRVRIGSGIHSFSASSSTCESAASSISVPLRGSGPTESNRMSDTNFEPLSAMLDSESTNQWLNGLSAARRGRPRQSSQSSRSSLSDERTPLNSSRRRLYTQPDEAIEDIDEEEQDRLRVASRKTAEEVMFGKWPWRVFNLHVSRRLCSLSLLLLFLSLVVGMESRVYRLLLRPI</sequence>
<protein>
    <submittedName>
        <fullName evidence="2">Uncharacterized protein</fullName>
    </submittedName>
</protein>
<proteinExistence type="predicted"/>
<organism evidence="2 3">
    <name type="scientific">Sphaerobolus stellatus (strain SS14)</name>
    <dbReference type="NCBI Taxonomy" id="990650"/>
    <lineage>
        <taxon>Eukaryota</taxon>
        <taxon>Fungi</taxon>
        <taxon>Dikarya</taxon>
        <taxon>Basidiomycota</taxon>
        <taxon>Agaricomycotina</taxon>
        <taxon>Agaricomycetes</taxon>
        <taxon>Phallomycetidae</taxon>
        <taxon>Geastrales</taxon>
        <taxon>Sphaerobolaceae</taxon>
        <taxon>Sphaerobolus</taxon>
    </lineage>
</organism>
<feature type="region of interest" description="Disordered" evidence="1">
    <location>
        <begin position="95"/>
        <end position="117"/>
    </location>
</feature>
<dbReference type="HOGENOM" id="CLU_934372_0_0_1"/>
<feature type="compositionally biased region" description="Acidic residues" evidence="1">
    <location>
        <begin position="95"/>
        <end position="111"/>
    </location>
</feature>
<feature type="region of interest" description="Disordered" evidence="1">
    <location>
        <begin position="149"/>
        <end position="168"/>
    </location>
</feature>
<dbReference type="EMBL" id="KN837113">
    <property type="protein sequence ID" value="KIJ45245.1"/>
    <property type="molecule type" value="Genomic_DNA"/>
</dbReference>
<dbReference type="OrthoDB" id="3270420at2759"/>
<feature type="compositionally biased region" description="Low complexity" evidence="1">
    <location>
        <begin position="198"/>
        <end position="207"/>
    </location>
</feature>
<evidence type="ECO:0000313" key="2">
    <source>
        <dbReference type="EMBL" id="KIJ45245.1"/>
    </source>
</evidence>